<keyword evidence="6 7" id="KW-0676">Redox-active center</keyword>
<evidence type="ECO:0000256" key="4">
    <source>
        <dbReference type="ARBA" id="ARBA00022764"/>
    </source>
</evidence>
<proteinExistence type="inferred from homology"/>
<dbReference type="PANTHER" id="PTHR35272:SF3">
    <property type="entry name" value="THIOL:DISULFIDE INTERCHANGE PROTEIN DSBC"/>
    <property type="match status" value="1"/>
</dbReference>
<dbReference type="CDD" id="cd03020">
    <property type="entry name" value="DsbA_DsbC_DsbG"/>
    <property type="match status" value="1"/>
</dbReference>
<evidence type="ECO:0000259" key="8">
    <source>
        <dbReference type="Pfam" id="PF10411"/>
    </source>
</evidence>
<dbReference type="GO" id="GO:0042597">
    <property type="term" value="C:periplasmic space"/>
    <property type="evidence" value="ECO:0007669"/>
    <property type="project" value="UniProtKB-SubCell"/>
</dbReference>
<evidence type="ECO:0000256" key="2">
    <source>
        <dbReference type="ARBA" id="ARBA00009813"/>
    </source>
</evidence>
<comment type="subcellular location">
    <subcellularLocation>
        <location evidence="1 7">Periplasm</location>
    </subcellularLocation>
</comment>
<sequence precursor="true">MQKAPLLIFSLLLLFVVIIFQDQSNSSTDNLLTLIKSKLKKINRNWDIVLIKKSPLEGFYRANIRGGKVIYYSDTTGYFFEGDLFSISPNGIVNITDINAKKRRKDLLSKVDIESTIVYKPKGEVKAVIYVFMDVDCGACRDLHKQTTSMNKLGIEVRYLAYPRAGIDSETYQKMTTAWCSNKRKESIDELMINKYSPFNLCKNSPVSRHYELGELMGLKGTPGIILRDGTLLHGYRTAEKLAQELLIN</sequence>
<feature type="domain" description="Thioredoxin-like fold" evidence="9">
    <location>
        <begin position="122"/>
        <end position="246"/>
    </location>
</feature>
<protein>
    <recommendedName>
        <fullName evidence="7">Thiol:disulfide interchange protein</fullName>
    </recommendedName>
</protein>
<dbReference type="AlphaFoldDB" id="A0A099KQ61"/>
<evidence type="ECO:0000256" key="5">
    <source>
        <dbReference type="ARBA" id="ARBA00023157"/>
    </source>
</evidence>
<evidence type="ECO:0000256" key="3">
    <source>
        <dbReference type="ARBA" id="ARBA00022729"/>
    </source>
</evidence>
<dbReference type="Gene3D" id="3.10.450.70">
    <property type="entry name" value="Disulphide bond isomerase, DsbC/G, N-terminal"/>
    <property type="match status" value="1"/>
</dbReference>
<name>A0A099KQ61_COLPS</name>
<keyword evidence="4 7" id="KW-0574">Periplasm</keyword>
<accession>A0A099KQ61</accession>
<reference evidence="10 11" key="1">
    <citation type="submission" date="2014-08" db="EMBL/GenBank/DDBJ databases">
        <title>Genomic and Phenotypic Diversity of Colwellia psychrerythraea strains from Disparate Marine Basins.</title>
        <authorList>
            <person name="Techtmann S.M."/>
            <person name="Stelling S.C."/>
            <person name="Utturkar S.M."/>
            <person name="Alshibli N."/>
            <person name="Harris A."/>
            <person name="Brown S.D."/>
            <person name="Hazen T.C."/>
        </authorList>
    </citation>
    <scope>NUCLEOTIDE SEQUENCE [LARGE SCALE GENOMIC DNA]</scope>
    <source>
        <strain evidence="10 11">ND2E</strain>
    </source>
</reference>
<keyword evidence="5" id="KW-1015">Disulfide bond</keyword>
<dbReference type="InterPro" id="IPR009094">
    <property type="entry name" value="DiS-bond_isomerase_DsbC/G_N_sf"/>
</dbReference>
<evidence type="ECO:0000313" key="11">
    <source>
        <dbReference type="Proteomes" id="UP000029843"/>
    </source>
</evidence>
<evidence type="ECO:0000256" key="6">
    <source>
        <dbReference type="ARBA" id="ARBA00023284"/>
    </source>
</evidence>
<dbReference type="SUPFAM" id="SSF54423">
    <property type="entry name" value="DsbC/DsbG N-terminal domain-like"/>
    <property type="match status" value="1"/>
</dbReference>
<feature type="domain" description="Disulphide bond isomerase DsbC/G N-terminal" evidence="8">
    <location>
        <begin position="30"/>
        <end position="96"/>
    </location>
</feature>
<dbReference type="InterPro" id="IPR033954">
    <property type="entry name" value="DiS-bond_Isoase_DsbC/G"/>
</dbReference>
<evidence type="ECO:0000313" key="10">
    <source>
        <dbReference type="EMBL" id="KGJ92909.1"/>
    </source>
</evidence>
<comment type="function">
    <text evidence="7">Required for disulfide bond formation in some periplasmic proteins. Acts by transferring its disulfide bond to other proteins and is reduced in the process.</text>
</comment>
<evidence type="ECO:0000259" key="9">
    <source>
        <dbReference type="Pfam" id="PF13098"/>
    </source>
</evidence>
<dbReference type="Pfam" id="PF10411">
    <property type="entry name" value="DsbC_N"/>
    <property type="match status" value="1"/>
</dbReference>
<dbReference type="Pfam" id="PF13098">
    <property type="entry name" value="Thioredoxin_2"/>
    <property type="match status" value="1"/>
</dbReference>
<dbReference type="PANTHER" id="PTHR35272">
    <property type="entry name" value="THIOL:DISULFIDE INTERCHANGE PROTEIN DSBC-RELATED"/>
    <property type="match status" value="1"/>
</dbReference>
<dbReference type="SUPFAM" id="SSF52833">
    <property type="entry name" value="Thioredoxin-like"/>
    <property type="match status" value="1"/>
</dbReference>
<dbReference type="Gene3D" id="3.40.30.10">
    <property type="entry name" value="Glutaredoxin"/>
    <property type="match status" value="1"/>
</dbReference>
<comment type="similarity">
    <text evidence="2 7">Belongs to the thioredoxin family. DsbC subfamily.</text>
</comment>
<dbReference type="RefSeq" id="WP_052056356.1">
    <property type="nucleotide sequence ID" value="NZ_JQED01000015.1"/>
</dbReference>
<dbReference type="OrthoDB" id="12976at2"/>
<dbReference type="InterPro" id="IPR018950">
    <property type="entry name" value="DiS-bond_isomerase_DsbC/G_N"/>
</dbReference>
<evidence type="ECO:0000256" key="1">
    <source>
        <dbReference type="ARBA" id="ARBA00004418"/>
    </source>
</evidence>
<comment type="caution">
    <text evidence="10">The sequence shown here is derived from an EMBL/GenBank/DDBJ whole genome shotgun (WGS) entry which is preliminary data.</text>
</comment>
<keyword evidence="3 7" id="KW-0732">Signal</keyword>
<dbReference type="PATRIC" id="fig|28229.4.peg.1404"/>
<evidence type="ECO:0000256" key="7">
    <source>
        <dbReference type="RuleBase" id="RU364038"/>
    </source>
</evidence>
<dbReference type="InterPro" id="IPR051470">
    <property type="entry name" value="Thiol:disulfide_interchange"/>
</dbReference>
<dbReference type="InterPro" id="IPR012336">
    <property type="entry name" value="Thioredoxin-like_fold"/>
</dbReference>
<dbReference type="InterPro" id="IPR036249">
    <property type="entry name" value="Thioredoxin-like_sf"/>
</dbReference>
<gene>
    <name evidence="10" type="ORF">ND2E_2375</name>
</gene>
<organism evidence="10 11">
    <name type="scientific">Colwellia psychrerythraea</name>
    <name type="common">Vibrio psychroerythus</name>
    <dbReference type="NCBI Taxonomy" id="28229"/>
    <lineage>
        <taxon>Bacteria</taxon>
        <taxon>Pseudomonadati</taxon>
        <taxon>Pseudomonadota</taxon>
        <taxon>Gammaproteobacteria</taxon>
        <taxon>Alteromonadales</taxon>
        <taxon>Colwelliaceae</taxon>
        <taxon>Colwellia</taxon>
    </lineage>
</organism>
<dbReference type="EMBL" id="JQED01000015">
    <property type="protein sequence ID" value="KGJ92909.1"/>
    <property type="molecule type" value="Genomic_DNA"/>
</dbReference>
<dbReference type="Proteomes" id="UP000029843">
    <property type="component" value="Unassembled WGS sequence"/>
</dbReference>